<dbReference type="Proteomes" id="UP000295097">
    <property type="component" value="Unassembled WGS sequence"/>
</dbReference>
<gene>
    <name evidence="1" type="ORF">EDC90_10669</name>
</gene>
<comment type="caution">
    <text evidence="1">The sequence shown here is derived from an EMBL/GenBank/DDBJ whole genome shotgun (WGS) entry which is preliminary data.</text>
</comment>
<proteinExistence type="predicted"/>
<reference evidence="1 2" key="1">
    <citation type="submission" date="2019-03" db="EMBL/GenBank/DDBJ databases">
        <title>Freshwater and sediment microbial communities from various areas in North America, analyzing microbe dynamics in response to fracking.</title>
        <authorList>
            <person name="Lamendella R."/>
        </authorList>
    </citation>
    <scope>NUCLEOTIDE SEQUENCE [LARGE SCALE GENOMIC DNA]</scope>
    <source>
        <strain evidence="1 2">175.2</strain>
    </source>
</reference>
<evidence type="ECO:0000313" key="1">
    <source>
        <dbReference type="EMBL" id="TCT28159.1"/>
    </source>
</evidence>
<organism evidence="1 2">
    <name type="scientific">Martelella mediterranea</name>
    <dbReference type="NCBI Taxonomy" id="293089"/>
    <lineage>
        <taxon>Bacteria</taxon>
        <taxon>Pseudomonadati</taxon>
        <taxon>Pseudomonadota</taxon>
        <taxon>Alphaproteobacteria</taxon>
        <taxon>Hyphomicrobiales</taxon>
        <taxon>Aurantimonadaceae</taxon>
        <taxon>Martelella</taxon>
    </lineage>
</organism>
<accession>A0A4R3NEH8</accession>
<evidence type="ECO:0008006" key="3">
    <source>
        <dbReference type="Google" id="ProtNLM"/>
    </source>
</evidence>
<keyword evidence="2" id="KW-1185">Reference proteome</keyword>
<evidence type="ECO:0000313" key="2">
    <source>
        <dbReference type="Proteomes" id="UP000295097"/>
    </source>
</evidence>
<dbReference type="OrthoDB" id="7770859at2"/>
<dbReference type="RefSeq" id="WP_132314285.1">
    <property type="nucleotide sequence ID" value="NZ_SMAR01000066.1"/>
</dbReference>
<dbReference type="AlphaFoldDB" id="A0A4R3NEH8"/>
<sequence>MIYASEEIIAALENAAENGLSERKLVYVHAYERGTGVPSAMGVWSGDEDLSISVNSGLTGGNELRAYYGGGTLISVGNIVCGTDMTIRPLTITLSQIADVPQALLRTLNIRLARVEVHTLYLDPTTGAMIGSLLDFVGEVDKAPLSTPAVGEDGKLTITCVPDLMSMLSRINPRKSSYEDQKAHEPGDEWSLYASTASEWQLWWGQKGE</sequence>
<name>A0A4R3NEH8_9HYPH</name>
<dbReference type="EMBL" id="SMAR01000066">
    <property type="protein sequence ID" value="TCT28159.1"/>
    <property type="molecule type" value="Genomic_DNA"/>
</dbReference>
<protein>
    <recommendedName>
        <fullName evidence="3">DUF2163 domain-containing protein</fullName>
    </recommendedName>
</protein>